<evidence type="ECO:0000313" key="2">
    <source>
        <dbReference type="EMBL" id="MBU2788459.1"/>
    </source>
</evidence>
<dbReference type="EMBL" id="JAAXYO010000149">
    <property type="protein sequence ID" value="MBU2788459.1"/>
    <property type="molecule type" value="Genomic_DNA"/>
</dbReference>
<protein>
    <submittedName>
        <fullName evidence="2">Uncharacterized protein</fullName>
    </submittedName>
</protein>
<evidence type="ECO:0000313" key="3">
    <source>
        <dbReference type="Proteomes" id="UP001197378"/>
    </source>
</evidence>
<feature type="transmembrane region" description="Helical" evidence="1">
    <location>
        <begin position="175"/>
        <end position="196"/>
    </location>
</feature>
<dbReference type="AlphaFoldDB" id="A0AAE2YQE5"/>
<organism evidence="2 3">
    <name type="scientific">Igneacidithiobacillus copahuensis</name>
    <dbReference type="NCBI Taxonomy" id="2724909"/>
    <lineage>
        <taxon>Bacteria</taxon>
        <taxon>Pseudomonadati</taxon>
        <taxon>Pseudomonadota</taxon>
        <taxon>Acidithiobacillia</taxon>
        <taxon>Acidithiobacillales</taxon>
        <taxon>Acidithiobacillaceae</taxon>
        <taxon>Igneacidithiobacillus</taxon>
    </lineage>
</organism>
<reference evidence="2" key="1">
    <citation type="journal article" date="2021" name="ISME J.">
        <title>Genomic evolution of the class Acidithiobacillia: deep-branching Proteobacteria living in extreme acidic conditions.</title>
        <authorList>
            <person name="Moya-Beltran A."/>
            <person name="Beard S."/>
            <person name="Rojas-Villalobos C."/>
            <person name="Issotta F."/>
            <person name="Gallardo Y."/>
            <person name="Ulloa R."/>
            <person name="Giaveno A."/>
            <person name="Degli Esposti M."/>
            <person name="Johnson D.B."/>
            <person name="Quatrini R."/>
        </authorList>
    </citation>
    <scope>NUCLEOTIDE SEQUENCE</scope>
    <source>
        <strain evidence="2">VAN18-1</strain>
    </source>
</reference>
<sequence length="262" mass="29226">MSPTLFLLVLLAGTFWMGQFIWFPDGAAFLELFLRNATEPGTATERWAIQCYQETFAPDCGAKWVQRLLVQSSWASWVFLFALAVMATLSVANLLPKTPLAAGLALGDLLLYAMAMILLLLLLTAETFLLYSKGVPLSFRSRRAQWLAAHPAPEPVSSSGMLPWWFWLDSGTSETMVRVVVFLGGFLASVAALFYFSHLSAPTIITAGNFWAALSLWILTVTWLPIPLTIWLSHLDWTHRNREVLMLWASKQIAIMVPDGES</sequence>
<dbReference type="Proteomes" id="UP001197378">
    <property type="component" value="Unassembled WGS sequence"/>
</dbReference>
<feature type="transmembrane region" description="Helical" evidence="1">
    <location>
        <begin position="74"/>
        <end position="95"/>
    </location>
</feature>
<feature type="transmembrane region" description="Helical" evidence="1">
    <location>
        <begin position="107"/>
        <end position="131"/>
    </location>
</feature>
<keyword evidence="1" id="KW-0472">Membrane</keyword>
<accession>A0AAE2YQE5</accession>
<feature type="transmembrane region" description="Helical" evidence="1">
    <location>
        <begin position="208"/>
        <end position="232"/>
    </location>
</feature>
<keyword evidence="1" id="KW-0812">Transmembrane</keyword>
<comment type="caution">
    <text evidence="2">The sequence shown here is derived from an EMBL/GenBank/DDBJ whole genome shotgun (WGS) entry which is preliminary data.</text>
</comment>
<keyword evidence="3" id="KW-1185">Reference proteome</keyword>
<proteinExistence type="predicted"/>
<keyword evidence="1" id="KW-1133">Transmembrane helix</keyword>
<evidence type="ECO:0000256" key="1">
    <source>
        <dbReference type="SAM" id="Phobius"/>
    </source>
</evidence>
<gene>
    <name evidence="2" type="ORF">HFQ13_09665</name>
</gene>
<name>A0AAE2YQE5_9PROT</name>
<dbReference type="RefSeq" id="WP_215885645.1">
    <property type="nucleotide sequence ID" value="NZ_JAAXYO010000149.1"/>
</dbReference>